<proteinExistence type="predicted"/>
<comment type="caution">
    <text evidence="1">The sequence shown here is derived from an EMBL/GenBank/DDBJ whole genome shotgun (WGS) entry which is preliminary data.</text>
</comment>
<keyword evidence="2" id="KW-1185">Reference proteome</keyword>
<reference evidence="1 2" key="1">
    <citation type="submission" date="2015-08" db="EMBL/GenBank/DDBJ databases">
        <title>Draft Genome Sequence of Rathayibacter sp. Strain VKM Ac-2596 Isolated from Leaf Gall Induced by Plant-Parasitic Nematodes.</title>
        <authorList>
            <person name="Vasilenko O.V."/>
            <person name="Starodumova I.P."/>
            <person name="Tarlachkov S.V."/>
            <person name="Dorofeeva L.V."/>
            <person name="Evtushenko L.I."/>
        </authorList>
    </citation>
    <scope>NUCLEOTIDE SEQUENCE [LARGE SCALE GENOMIC DNA]</scope>
    <source>
        <strain evidence="1 2">VKM Ac-2596</strain>
    </source>
</reference>
<name>A0A166IAC6_9MICO</name>
<accession>A0A166IAC6</accession>
<sequence>MNDLLAINTRKQSENIIITTASRGPLKKLARLVDALLIDKQLGEIIGGVPVT</sequence>
<evidence type="ECO:0000313" key="1">
    <source>
        <dbReference type="EMBL" id="KZX22036.1"/>
    </source>
</evidence>
<protein>
    <submittedName>
        <fullName evidence="1">Uncharacterized protein</fullName>
    </submittedName>
</protein>
<dbReference type="AlphaFoldDB" id="A0A166IAC6"/>
<gene>
    <name evidence="1" type="ORF">ACH61_00819</name>
</gene>
<dbReference type="EMBL" id="LIIN01000017">
    <property type="protein sequence ID" value="KZX22036.1"/>
    <property type="molecule type" value="Genomic_DNA"/>
</dbReference>
<evidence type="ECO:0000313" key="2">
    <source>
        <dbReference type="Proteomes" id="UP000076717"/>
    </source>
</evidence>
<organism evidence="1 2">
    <name type="scientific">Rathayibacter tanaceti</name>
    <dbReference type="NCBI Taxonomy" id="1671680"/>
    <lineage>
        <taxon>Bacteria</taxon>
        <taxon>Bacillati</taxon>
        <taxon>Actinomycetota</taxon>
        <taxon>Actinomycetes</taxon>
        <taxon>Micrococcales</taxon>
        <taxon>Microbacteriaceae</taxon>
        <taxon>Rathayibacter</taxon>
    </lineage>
</organism>
<dbReference type="Proteomes" id="UP000076717">
    <property type="component" value="Unassembled WGS sequence"/>
</dbReference>